<dbReference type="EMBL" id="LNGD01000247">
    <property type="protein sequence ID" value="KYC45223.1"/>
    <property type="molecule type" value="Genomic_DNA"/>
</dbReference>
<reference evidence="1 2" key="1">
    <citation type="journal article" date="2016" name="ISME J.">
        <title>Chasing the elusive Euryarchaeota class WSA2: genomes reveal a uniquely fastidious methyl-reducing methanogen.</title>
        <authorList>
            <person name="Nobu M.K."/>
            <person name="Narihiro T."/>
            <person name="Kuroda K."/>
            <person name="Mei R."/>
            <person name="Liu W.T."/>
        </authorList>
    </citation>
    <scope>NUCLEOTIDE SEQUENCE [LARGE SCALE GENOMIC DNA]</scope>
    <source>
        <strain evidence="1">U1lsi0528_Bin089</strain>
    </source>
</reference>
<protein>
    <submittedName>
        <fullName evidence="1">Uncharacterized protein</fullName>
    </submittedName>
</protein>
<accession>A0A150IJM4</accession>
<dbReference type="Proteomes" id="UP000075578">
    <property type="component" value="Unassembled WGS sequence"/>
</dbReference>
<comment type="caution">
    <text evidence="1">The sequence shown here is derived from an EMBL/GenBank/DDBJ whole genome shotgun (WGS) entry which is preliminary data.</text>
</comment>
<evidence type="ECO:0000313" key="2">
    <source>
        <dbReference type="Proteomes" id="UP000075578"/>
    </source>
</evidence>
<proteinExistence type="predicted"/>
<dbReference type="AlphaFoldDB" id="A0A150IJM4"/>
<sequence length="138" mass="16192">MPAAHEDNFRYMTDNAFPEVTTLNDLNYLERRPVFSDYKFILLELPGTIYYPYPIELVSQADSALMITRSNRTWKKADTIALFTIVKILKEKPIAFLNGVEIEELENILGELPRRRSRLRRVIRKIFTLQVRDRASIS</sequence>
<organism evidence="1 2">
    <name type="scientific">Candidatus Methanofastidiosum methylothiophilum</name>
    <dbReference type="NCBI Taxonomy" id="1705564"/>
    <lineage>
        <taxon>Archaea</taxon>
        <taxon>Methanobacteriati</taxon>
        <taxon>Methanobacteriota</taxon>
        <taxon>Stenosarchaea group</taxon>
        <taxon>Candidatus Methanofastidiosia</taxon>
        <taxon>Candidatus Methanofastidiosales</taxon>
        <taxon>Candidatus Methanofastidiosaceae</taxon>
        <taxon>Candidatus Methanofastidiosum</taxon>
    </lineage>
</organism>
<gene>
    <name evidence="1" type="ORF">AMQ74_01909</name>
</gene>
<name>A0A150IJM4_9EURY</name>
<evidence type="ECO:0000313" key="1">
    <source>
        <dbReference type="EMBL" id="KYC45223.1"/>
    </source>
</evidence>